<sequence>MSVWFLLKKWFQAHVFSLSNRNLFILLVCYVALCWLLLAWAGEQALTENVTTFVYYLMVTASTVGYGDLSPATPLGRWVVILVVIPGGLSLFAALLGRVASSVIDYWRAGVLGKRRVRVNNHILLLGWNGQRTVHLIRMLQHEEVGKRPIVLCSRSDIENPLPGEIGFVKVTSYTDALEMANANVADASCIIVDNQQDDITLSAALYCANINPNAHLLAYFKDDALGQLLSQHCPKAECIPAVGAEMLAKAAVDPGSSALHQELLASTRGMTQYSVEYPKHLAQTNVDALFSFLKKHHQATLIAVDVGQGIELNPHLDRKVPSGAKLFYIADERIHSFEWEAIKEN</sequence>
<dbReference type="Pfam" id="PF07885">
    <property type="entry name" value="Ion_trans_2"/>
    <property type="match status" value="1"/>
</dbReference>
<accession>A0A2S3SR42</accession>
<dbReference type="SUPFAM" id="SSF51735">
    <property type="entry name" value="NAD(P)-binding Rossmann-fold domains"/>
    <property type="match status" value="1"/>
</dbReference>
<dbReference type="SUPFAM" id="SSF81324">
    <property type="entry name" value="Voltage-gated potassium channels"/>
    <property type="match status" value="1"/>
</dbReference>
<evidence type="ECO:0000256" key="1">
    <source>
        <dbReference type="SAM" id="Phobius"/>
    </source>
</evidence>
<feature type="transmembrane region" description="Helical" evidence="1">
    <location>
        <begin position="75"/>
        <end position="96"/>
    </location>
</feature>
<dbReference type="GO" id="GO:0034220">
    <property type="term" value="P:monoatomic ion transmembrane transport"/>
    <property type="evidence" value="ECO:0007669"/>
    <property type="project" value="UniProtKB-KW"/>
</dbReference>
<dbReference type="Proteomes" id="UP000263418">
    <property type="component" value="Chromosome 1"/>
</dbReference>
<evidence type="ECO:0000259" key="2">
    <source>
        <dbReference type="Pfam" id="PF07885"/>
    </source>
</evidence>
<evidence type="ECO:0000313" key="7">
    <source>
        <dbReference type="Proteomes" id="UP000237466"/>
    </source>
</evidence>
<keyword evidence="5" id="KW-0407">Ion channel</keyword>
<dbReference type="GeneID" id="93896363"/>
<keyword evidence="5" id="KW-0406">Ion transport</keyword>
<reference evidence="5 7" key="3">
    <citation type="journal article" date="2018" name="Front. Microbiol.">
        <title>Phylogeny of Vibrio vulnificus from the Analysis of the Core-Genome: Implications for Intra-Species Taxonomy.</title>
        <authorList>
            <person name="Roig F.J."/>
            <person name="Gonzalez-Candelas F."/>
            <person name="Sanjuan E."/>
            <person name="Fouz B."/>
            <person name="Feil E.J."/>
            <person name="Llorens C."/>
            <person name="Baker-Austin C."/>
            <person name="Oliver J.D."/>
            <person name="Danin-Poleg Y."/>
            <person name="Gibas C.J."/>
            <person name="Kashi Y."/>
            <person name="Gulig P.A."/>
            <person name="Morrison S.S."/>
            <person name="Amaro C."/>
        </authorList>
    </citation>
    <scope>NUCLEOTIDE SEQUENCE [LARGE SCALE GENOMIC DNA]</scope>
    <source>
        <strain evidence="5 7">CECT4608</strain>
    </source>
</reference>
<dbReference type="EMBL" id="CP019290">
    <property type="protein sequence ID" value="AXX59353.1"/>
    <property type="molecule type" value="Genomic_DNA"/>
</dbReference>
<dbReference type="PANTHER" id="PTHR43833">
    <property type="entry name" value="POTASSIUM CHANNEL PROTEIN 2-RELATED-RELATED"/>
    <property type="match status" value="1"/>
</dbReference>
<organism evidence="5 7">
    <name type="scientific">Vibrio vulnificus</name>
    <dbReference type="NCBI Taxonomy" id="672"/>
    <lineage>
        <taxon>Bacteria</taxon>
        <taxon>Pseudomonadati</taxon>
        <taxon>Pseudomonadota</taxon>
        <taxon>Gammaproteobacteria</taxon>
        <taxon>Vibrionales</taxon>
        <taxon>Vibrionaceae</taxon>
        <taxon>Vibrio</taxon>
    </lineage>
</organism>
<dbReference type="EMBL" id="PDGH01000146">
    <property type="protein sequence ID" value="POB41916.1"/>
    <property type="molecule type" value="Genomic_DNA"/>
</dbReference>
<dbReference type="PANTHER" id="PTHR43833:SF9">
    <property type="entry name" value="POTASSIUM CHANNEL PROTEIN YUGO-RELATED"/>
    <property type="match status" value="1"/>
</dbReference>
<dbReference type="InterPro" id="IPR036291">
    <property type="entry name" value="NAD(P)-bd_dom_sf"/>
</dbReference>
<reference evidence="3 8" key="1">
    <citation type="submission" date="2017-01" db="EMBL/GenBank/DDBJ databases">
        <title>Complete Genome Sequence of Vibrio vulnificus FORC_053.</title>
        <authorList>
            <consortium name="Food-borne Pathogen Omics Research Center"/>
            <person name="Chung H.Y."/>
            <person name="Na E.J."/>
            <person name="Song J.S."/>
            <person name="Kim H."/>
            <person name="Lee J.-H."/>
            <person name="Ryu S."/>
            <person name="Choi S.H."/>
        </authorList>
    </citation>
    <scope>NUCLEOTIDE SEQUENCE [LARGE SCALE GENOMIC DNA]</scope>
    <source>
        <strain evidence="3 8">FORC_053</strain>
    </source>
</reference>
<dbReference type="RefSeq" id="WP_011080051.1">
    <property type="nucleotide sequence ID" value="NZ_CBCSKP010000010.1"/>
</dbReference>
<keyword evidence="1" id="KW-0472">Membrane</keyword>
<dbReference type="Gene3D" id="1.10.287.70">
    <property type="match status" value="1"/>
</dbReference>
<keyword evidence="5" id="KW-0813">Transport</keyword>
<reference evidence="4 6" key="2">
    <citation type="submission" date="2017-12" db="EMBL/GenBank/DDBJ databases">
        <title>FDA dAtabase for Regulatory Grade micrObial Sequences (FDA-ARGOS): Supporting development and validation of Infectious Disease Dx tests.</title>
        <authorList>
            <person name="Hoffmann M."/>
            <person name="Allard M."/>
            <person name="Evans P."/>
            <person name="Brown E."/>
            <person name="Tallon L.J."/>
            <person name="Sadzewicz L."/>
            <person name="Sengamalay N."/>
            <person name="Ott S."/>
            <person name="Godinez A."/>
            <person name="Nagaraj S."/>
            <person name="Vavikolanu K."/>
            <person name="Aluvathingal J."/>
            <person name="Nadendla S."/>
            <person name="Hobson J."/>
            <person name="Sichtig H."/>
        </authorList>
    </citation>
    <scope>NUCLEOTIDE SEQUENCE [LARGE SCALE GENOMIC DNA]</scope>
    <source>
        <strain evidence="6">ATCC 29307</strain>
        <strain evidence="4">FDAARGOS_118</strain>
    </source>
</reference>
<dbReference type="Proteomes" id="UP000237466">
    <property type="component" value="Unassembled WGS sequence"/>
</dbReference>
<dbReference type="EMBL" id="LOSH02000004">
    <property type="protein sequence ID" value="PNM67276.1"/>
    <property type="molecule type" value="Genomic_DNA"/>
</dbReference>
<feature type="transmembrane region" description="Helical" evidence="1">
    <location>
        <begin position="53"/>
        <end position="69"/>
    </location>
</feature>
<dbReference type="Gene3D" id="3.40.50.720">
    <property type="entry name" value="NAD(P)-binding Rossmann-like Domain"/>
    <property type="match status" value="1"/>
</dbReference>
<keyword evidence="6" id="KW-1185">Reference proteome</keyword>
<keyword evidence="1" id="KW-1133">Transmembrane helix</keyword>
<name>A0A2S3SR42_VIBVL</name>
<feature type="transmembrane region" description="Helical" evidence="1">
    <location>
        <begin position="23"/>
        <end position="41"/>
    </location>
</feature>
<evidence type="ECO:0000313" key="4">
    <source>
        <dbReference type="EMBL" id="PNM67276.1"/>
    </source>
</evidence>
<dbReference type="AlphaFoldDB" id="A0A2S3SR42"/>
<dbReference type="Proteomes" id="UP000054370">
    <property type="component" value="Unassembled WGS sequence"/>
</dbReference>
<evidence type="ECO:0000313" key="3">
    <source>
        <dbReference type="EMBL" id="AXX59353.1"/>
    </source>
</evidence>
<gene>
    <name evidence="4" type="ORF">AL548_013505</name>
    <name evidence="5" type="ORF">CRN52_23295</name>
    <name evidence="3" type="ORF">FORC53_1014</name>
</gene>
<proteinExistence type="predicted"/>
<evidence type="ECO:0000313" key="6">
    <source>
        <dbReference type="Proteomes" id="UP000054370"/>
    </source>
</evidence>
<dbReference type="InterPro" id="IPR013099">
    <property type="entry name" value="K_chnl_dom"/>
</dbReference>
<evidence type="ECO:0000313" key="5">
    <source>
        <dbReference type="EMBL" id="POB41916.1"/>
    </source>
</evidence>
<evidence type="ECO:0000313" key="8">
    <source>
        <dbReference type="Proteomes" id="UP000263418"/>
    </source>
</evidence>
<protein>
    <submittedName>
        <fullName evidence="5">Potassium channel protein</fullName>
    </submittedName>
</protein>
<feature type="domain" description="Potassium channel" evidence="2">
    <location>
        <begin position="26"/>
        <end position="102"/>
    </location>
</feature>
<keyword evidence="1" id="KW-0812">Transmembrane</keyword>
<dbReference type="InterPro" id="IPR050721">
    <property type="entry name" value="Trk_Ktr_HKT_K-transport"/>
</dbReference>